<keyword evidence="2" id="KW-0812">Transmembrane</keyword>
<dbReference type="PANTHER" id="PTHR42101">
    <property type="entry name" value="CHROMOSOME 16, WHOLE GENOME SHOTGUN SEQUENCE"/>
    <property type="match status" value="1"/>
</dbReference>
<feature type="transmembrane region" description="Helical" evidence="2">
    <location>
        <begin position="382"/>
        <end position="399"/>
    </location>
</feature>
<evidence type="ECO:0000313" key="3">
    <source>
        <dbReference type="EMBL" id="EJD37325.1"/>
    </source>
</evidence>
<evidence type="ECO:0000313" key="4">
    <source>
        <dbReference type="Proteomes" id="UP000006514"/>
    </source>
</evidence>
<evidence type="ECO:0000256" key="2">
    <source>
        <dbReference type="SAM" id="Phobius"/>
    </source>
</evidence>
<feature type="transmembrane region" description="Helical" evidence="2">
    <location>
        <begin position="351"/>
        <end position="376"/>
    </location>
</feature>
<name>J0WVR1_AURST</name>
<dbReference type="AlphaFoldDB" id="J0WVR1"/>
<feature type="transmembrane region" description="Helical" evidence="2">
    <location>
        <begin position="190"/>
        <end position="209"/>
    </location>
</feature>
<keyword evidence="2" id="KW-1133">Transmembrane helix</keyword>
<dbReference type="eggNOG" id="ENOG502RYB9">
    <property type="taxonomic scope" value="Eukaryota"/>
</dbReference>
<gene>
    <name evidence="3" type="ORF">AURDEDRAFT_188092</name>
</gene>
<dbReference type="InParanoid" id="J0WVR1"/>
<feature type="transmembrane region" description="Helical" evidence="2">
    <location>
        <begin position="638"/>
        <end position="663"/>
    </location>
</feature>
<dbReference type="EMBL" id="JH687843">
    <property type="protein sequence ID" value="EJD37325.1"/>
    <property type="molecule type" value="Genomic_DNA"/>
</dbReference>
<dbReference type="OrthoDB" id="3198598at2759"/>
<feature type="region of interest" description="Disordered" evidence="1">
    <location>
        <begin position="1"/>
        <end position="22"/>
    </location>
</feature>
<feature type="transmembrane region" description="Helical" evidence="2">
    <location>
        <begin position="310"/>
        <end position="330"/>
    </location>
</feature>
<dbReference type="PANTHER" id="PTHR42101:SF1">
    <property type="entry name" value="LOW TEMPERATURE REQUIREMENT A"/>
    <property type="match status" value="1"/>
</dbReference>
<accession>J0WVR1</accession>
<evidence type="ECO:0000256" key="1">
    <source>
        <dbReference type="SAM" id="MobiDB-lite"/>
    </source>
</evidence>
<evidence type="ECO:0008006" key="5">
    <source>
        <dbReference type="Google" id="ProtNLM"/>
    </source>
</evidence>
<feature type="transmembrane region" description="Helical" evidence="2">
    <location>
        <begin position="575"/>
        <end position="597"/>
    </location>
</feature>
<reference evidence="4" key="1">
    <citation type="journal article" date="2012" name="Science">
        <title>The Paleozoic origin of enzymatic lignin decomposition reconstructed from 31 fungal genomes.</title>
        <authorList>
            <person name="Floudas D."/>
            <person name="Binder M."/>
            <person name="Riley R."/>
            <person name="Barry K."/>
            <person name="Blanchette R.A."/>
            <person name="Henrissat B."/>
            <person name="Martinez A.T."/>
            <person name="Otillar R."/>
            <person name="Spatafora J.W."/>
            <person name="Yadav J.S."/>
            <person name="Aerts A."/>
            <person name="Benoit I."/>
            <person name="Boyd A."/>
            <person name="Carlson A."/>
            <person name="Copeland A."/>
            <person name="Coutinho P.M."/>
            <person name="de Vries R.P."/>
            <person name="Ferreira P."/>
            <person name="Findley K."/>
            <person name="Foster B."/>
            <person name="Gaskell J."/>
            <person name="Glotzer D."/>
            <person name="Gorecki P."/>
            <person name="Heitman J."/>
            <person name="Hesse C."/>
            <person name="Hori C."/>
            <person name="Igarashi K."/>
            <person name="Jurgens J.A."/>
            <person name="Kallen N."/>
            <person name="Kersten P."/>
            <person name="Kohler A."/>
            <person name="Kuees U."/>
            <person name="Kumar T.K.A."/>
            <person name="Kuo A."/>
            <person name="LaButti K."/>
            <person name="Larrondo L.F."/>
            <person name="Lindquist E."/>
            <person name="Ling A."/>
            <person name="Lombard V."/>
            <person name="Lucas S."/>
            <person name="Lundell T."/>
            <person name="Martin R."/>
            <person name="McLaughlin D.J."/>
            <person name="Morgenstern I."/>
            <person name="Morin E."/>
            <person name="Murat C."/>
            <person name="Nagy L.G."/>
            <person name="Nolan M."/>
            <person name="Ohm R.A."/>
            <person name="Patyshakuliyeva A."/>
            <person name="Rokas A."/>
            <person name="Ruiz-Duenas F.J."/>
            <person name="Sabat G."/>
            <person name="Salamov A."/>
            <person name="Samejima M."/>
            <person name="Schmutz J."/>
            <person name="Slot J.C."/>
            <person name="St John F."/>
            <person name="Stenlid J."/>
            <person name="Sun H."/>
            <person name="Sun S."/>
            <person name="Syed K."/>
            <person name="Tsang A."/>
            <person name="Wiebenga A."/>
            <person name="Young D."/>
            <person name="Pisabarro A."/>
            <person name="Eastwood D.C."/>
            <person name="Martin F."/>
            <person name="Cullen D."/>
            <person name="Grigoriev I.V."/>
            <person name="Hibbett D.S."/>
        </authorList>
    </citation>
    <scope>NUCLEOTIDE SEQUENCE [LARGE SCALE GENOMIC DNA]</scope>
    <source>
        <strain evidence="4">TFB10046</strain>
    </source>
</reference>
<sequence length="678" mass="75397">MVALQKLLRSFTREPDPQSAEEIRVVPLSETPFVGAPKFDLTAEDEEKLERIAPSPPRTPESASLHKPQAPSYSESASAPMQLPLLSHAYPPRTPPAAQEVRFPEPVVGLDAVALRERKDENAESTETGPPDWLGIFFDLAWTTTFSNLTSNTELTTFSTLLSYAVFFILAWWLWAAQVSYDTKFYTNDWFHRAMLMIQLTIFGTLSAFTKDFNPFSTMVDPRKAPLEDFVKFQYARKSMLGISGLFAATRLFLVISYARVFYYLRKGTMEQQRQRNRILIQIGTYITSCLLFAGAFLVVKYNLTPASVWARLLLWLGGVGSEVLVFLFVPDVDGRQLRNVDTMGERLSSLTTIILGEGLNSLAGTLVLAASAIGFSAQTGGVSASATLVITFAFLLYFDGFKRRTLSMQNRSKLNILLHFPLHLAIIVLLEALKNTLVYSSLIGTTMWFLKRAEQPKGNEDADDAVVAAFRNVGIDFEKVIADGIRQIRGNNFTGYTQEQQDADINELVNKAFAQVFLNIFENFELADDDMRANFTTYIQAVGGAARSDDIAKEKFALEGVLDAKLADVQASALWIPLAAGAFLASLAFIAIVNAWVPKHRYIWASVLARAAMAVVVALLTLLRASPATWKSLQDQGLLGALVAVSFVTQFAVDHILIWFAVRRRVHWRRVASFSST</sequence>
<feature type="transmembrane region" description="Helical" evidence="2">
    <location>
        <begin position="283"/>
        <end position="304"/>
    </location>
</feature>
<protein>
    <recommendedName>
        <fullName evidence="5">Low temperature requirement A</fullName>
    </recommendedName>
</protein>
<feature type="transmembrane region" description="Helical" evidence="2">
    <location>
        <begin position="415"/>
        <end position="434"/>
    </location>
</feature>
<keyword evidence="4" id="KW-1185">Reference proteome</keyword>
<feature type="transmembrane region" description="Helical" evidence="2">
    <location>
        <begin position="240"/>
        <end position="263"/>
    </location>
</feature>
<dbReference type="InterPro" id="IPR010640">
    <property type="entry name" value="Low_temperature_requirement_A"/>
</dbReference>
<dbReference type="Pfam" id="PF06772">
    <property type="entry name" value="LtrA"/>
    <property type="match status" value="1"/>
</dbReference>
<feature type="compositionally biased region" description="Basic and acidic residues" evidence="1">
    <location>
        <begin position="11"/>
        <end position="22"/>
    </location>
</feature>
<keyword evidence="2" id="KW-0472">Membrane</keyword>
<dbReference type="OMA" id="ERSYHER"/>
<feature type="region of interest" description="Disordered" evidence="1">
    <location>
        <begin position="35"/>
        <end position="77"/>
    </location>
</feature>
<organism evidence="3 4">
    <name type="scientific">Auricularia subglabra (strain TFB-10046 / SS5)</name>
    <name type="common">White-rot fungus</name>
    <name type="synonym">Auricularia delicata (strain TFB10046)</name>
    <dbReference type="NCBI Taxonomy" id="717982"/>
    <lineage>
        <taxon>Eukaryota</taxon>
        <taxon>Fungi</taxon>
        <taxon>Dikarya</taxon>
        <taxon>Basidiomycota</taxon>
        <taxon>Agaricomycotina</taxon>
        <taxon>Agaricomycetes</taxon>
        <taxon>Auriculariales</taxon>
        <taxon>Auriculariaceae</taxon>
        <taxon>Auricularia</taxon>
    </lineage>
</organism>
<proteinExistence type="predicted"/>
<dbReference type="KEGG" id="adl:AURDEDRAFT_188092"/>
<feature type="transmembrane region" description="Helical" evidence="2">
    <location>
        <begin position="161"/>
        <end position="178"/>
    </location>
</feature>
<dbReference type="Proteomes" id="UP000006514">
    <property type="component" value="Unassembled WGS sequence"/>
</dbReference>
<feature type="transmembrane region" description="Helical" evidence="2">
    <location>
        <begin position="604"/>
        <end position="626"/>
    </location>
</feature>